<dbReference type="Proteomes" id="UP001217089">
    <property type="component" value="Unassembled WGS sequence"/>
</dbReference>
<feature type="compositionally biased region" description="Polar residues" evidence="1">
    <location>
        <begin position="202"/>
        <end position="272"/>
    </location>
</feature>
<feature type="compositionally biased region" description="Low complexity" evidence="1">
    <location>
        <begin position="353"/>
        <end position="366"/>
    </location>
</feature>
<gene>
    <name evidence="2" type="ORF">KUTeg_022235</name>
</gene>
<sequence>MTKTWERREQLHKLIEAHIYQISKVKGQDLIPEKTGELLGSFSMMSQRQKEKLTAFLMGKKPSEISVRDVLNVTGKICKRGRAVMTEKRQKKIKRDNELDTKIKNIIQWKAYRSITSRIAKGRPKKYNLFKPRKRTAHYEEEVEDVEQMTKVTSNLFLSALNVDGKKAMQKYEVIPQEVKANKFVQEDIALLSKIIVNNSSQTVTCSNDGNRTVQNSQTTSNNHSVQNSQTTSNNHSVQNSQTTSNNHSVQNSQTATHNHSLQNSQTTSNNHSVHETVNKIQHVDVQNGDKQVLATGKNKITRIIKSSKIVNQNDQNREVSRRNKSGNLVNTNMSTCDRITTNTASESDNPRNSNTALSSSSSNTAVEPVNCEMIHDKNSRAVSEISSESSVNGPCLSGSDTKSTIRPESGNLSTTDKTVPVNNVCNPVIKVTNLSSSANQICVNKPTPKQLPFLPPNLTTLRGFEWLLMQRKLLISKAGSYYNGFFYRQQAAEQQMVTGSDRGQYNVDLNSVMKNIDQKVGSVAMKGKRAISKKFNKMEEPKGLRRKGPDATRDPLKNIRKTVDYELLKTRFQSMFTWPALLATTVPTVCDIQDTNMSSMESGMSEENNQQAKNKRYPCGRTKNYYKRVMKGNAWRKEVTKKIQETKRKNRIAKLQGLPVEPSNNQVRKRKPKLIDEKDKRSSARIQERKNVEELMKTVQERDQEVLQKKKRAKNVKRAMMFMLDQEERPVMREPVSNNKLFPVVDDTVIEIVPNVSHQIEQPEQVSYPDTVIEIVSETELTDQGQGQSQYFNGNVPIHITSFEPLSNFVGESGKSESTVNLQSQNKDAVISTNNIFTSLTGNGPDVVMATPIGHIDEETGTLKPHTSELAYPVALVVNRTTLDNNS</sequence>
<proteinExistence type="predicted"/>
<feature type="compositionally biased region" description="Low complexity" evidence="1">
    <location>
        <begin position="383"/>
        <end position="392"/>
    </location>
</feature>
<name>A0ABQ9EA75_TEGGR</name>
<evidence type="ECO:0000313" key="3">
    <source>
        <dbReference type="Proteomes" id="UP001217089"/>
    </source>
</evidence>
<feature type="region of interest" description="Disordered" evidence="1">
    <location>
        <begin position="313"/>
        <end position="417"/>
    </location>
</feature>
<evidence type="ECO:0000313" key="2">
    <source>
        <dbReference type="EMBL" id="KAJ8300716.1"/>
    </source>
</evidence>
<reference evidence="2 3" key="1">
    <citation type="submission" date="2022-12" db="EMBL/GenBank/DDBJ databases">
        <title>Chromosome-level genome of Tegillarca granosa.</title>
        <authorList>
            <person name="Kim J."/>
        </authorList>
    </citation>
    <scope>NUCLEOTIDE SEQUENCE [LARGE SCALE GENOMIC DNA]</scope>
    <source>
        <strain evidence="2">Teg-2019</strain>
        <tissue evidence="2">Adductor muscle</tissue>
    </source>
</reference>
<feature type="compositionally biased region" description="Polar residues" evidence="1">
    <location>
        <begin position="326"/>
        <end position="352"/>
    </location>
</feature>
<feature type="region of interest" description="Disordered" evidence="1">
    <location>
        <begin position="202"/>
        <end position="273"/>
    </location>
</feature>
<accession>A0ABQ9EA75</accession>
<evidence type="ECO:0000256" key="1">
    <source>
        <dbReference type="SAM" id="MobiDB-lite"/>
    </source>
</evidence>
<organism evidence="2 3">
    <name type="scientific">Tegillarca granosa</name>
    <name type="common">Malaysian cockle</name>
    <name type="synonym">Anadara granosa</name>
    <dbReference type="NCBI Taxonomy" id="220873"/>
    <lineage>
        <taxon>Eukaryota</taxon>
        <taxon>Metazoa</taxon>
        <taxon>Spiralia</taxon>
        <taxon>Lophotrochozoa</taxon>
        <taxon>Mollusca</taxon>
        <taxon>Bivalvia</taxon>
        <taxon>Autobranchia</taxon>
        <taxon>Pteriomorphia</taxon>
        <taxon>Arcoida</taxon>
        <taxon>Arcoidea</taxon>
        <taxon>Arcidae</taxon>
        <taxon>Tegillarca</taxon>
    </lineage>
</organism>
<feature type="compositionally biased region" description="Polar residues" evidence="1">
    <location>
        <begin position="399"/>
        <end position="417"/>
    </location>
</feature>
<protein>
    <submittedName>
        <fullName evidence="2">Uncharacterized protein</fullName>
    </submittedName>
</protein>
<comment type="caution">
    <text evidence="2">The sequence shown here is derived from an EMBL/GenBank/DDBJ whole genome shotgun (WGS) entry which is preliminary data.</text>
</comment>
<dbReference type="EMBL" id="JARBDR010000919">
    <property type="protein sequence ID" value="KAJ8300716.1"/>
    <property type="molecule type" value="Genomic_DNA"/>
</dbReference>
<keyword evidence="3" id="KW-1185">Reference proteome</keyword>